<feature type="coiled-coil region" evidence="1">
    <location>
        <begin position="232"/>
        <end position="259"/>
    </location>
</feature>
<keyword evidence="1" id="KW-0175">Coiled coil</keyword>
<feature type="compositionally biased region" description="Basic and acidic residues" evidence="2">
    <location>
        <begin position="106"/>
        <end position="119"/>
    </location>
</feature>
<dbReference type="Proteomes" id="UP001201163">
    <property type="component" value="Unassembled WGS sequence"/>
</dbReference>
<dbReference type="AlphaFoldDB" id="A0AAD4QDC1"/>
<evidence type="ECO:0000313" key="3">
    <source>
        <dbReference type="EMBL" id="KAH9001615.1"/>
    </source>
</evidence>
<feature type="compositionally biased region" description="Basic and acidic residues" evidence="2">
    <location>
        <begin position="9"/>
        <end position="20"/>
    </location>
</feature>
<proteinExistence type="predicted"/>
<feature type="region of interest" description="Disordered" evidence="2">
    <location>
        <begin position="56"/>
        <end position="219"/>
    </location>
</feature>
<protein>
    <submittedName>
        <fullName evidence="3">Uncharacterized protein</fullName>
    </submittedName>
</protein>
<feature type="region of interest" description="Disordered" evidence="2">
    <location>
        <begin position="1"/>
        <end position="41"/>
    </location>
</feature>
<keyword evidence="4" id="KW-1185">Reference proteome</keyword>
<organism evidence="3 4">
    <name type="scientific">Lactarius akahatsu</name>
    <dbReference type="NCBI Taxonomy" id="416441"/>
    <lineage>
        <taxon>Eukaryota</taxon>
        <taxon>Fungi</taxon>
        <taxon>Dikarya</taxon>
        <taxon>Basidiomycota</taxon>
        <taxon>Agaricomycotina</taxon>
        <taxon>Agaricomycetes</taxon>
        <taxon>Russulales</taxon>
        <taxon>Russulaceae</taxon>
        <taxon>Lactarius</taxon>
    </lineage>
</organism>
<accession>A0AAD4QDC1</accession>
<evidence type="ECO:0000313" key="4">
    <source>
        <dbReference type="Proteomes" id="UP001201163"/>
    </source>
</evidence>
<gene>
    <name evidence="3" type="ORF">EDB92DRAFT_1827798</name>
</gene>
<evidence type="ECO:0000256" key="2">
    <source>
        <dbReference type="SAM" id="MobiDB-lite"/>
    </source>
</evidence>
<feature type="compositionally biased region" description="Basic and acidic residues" evidence="2">
    <location>
        <begin position="56"/>
        <end position="73"/>
    </location>
</feature>
<comment type="caution">
    <text evidence="3">The sequence shown here is derived from an EMBL/GenBank/DDBJ whole genome shotgun (WGS) entry which is preliminary data.</text>
</comment>
<name>A0AAD4QDC1_9AGAM</name>
<sequence>MPHKRAKRSAREQQRKERGADLAPPGAGNGTTLSTEAIPKSISRVLEAARIRAEYRQKKRARQLEEGAHDGGDGHAPTLAKGKKRRRAAADSDAGKSTIGIQPGESLKHFNRRVEDHMRPLVQSAMRASAATERKERKAATVNGTPRESKARSSVGKAEGTTTTPSTAAGCDKGRDRPKEFATISSARPRRLNDIATAPPELKRLPRRRASDLGAKPARTKAVGSVLLMAQRAMMETERENVIRRYREMKERKAKDESEQAQTP</sequence>
<evidence type="ECO:0000256" key="1">
    <source>
        <dbReference type="SAM" id="Coils"/>
    </source>
</evidence>
<reference evidence="3" key="1">
    <citation type="submission" date="2022-01" db="EMBL/GenBank/DDBJ databases">
        <title>Comparative genomics reveals a dynamic genome evolution in the ectomycorrhizal milk-cap (Lactarius) mushrooms.</title>
        <authorList>
            <consortium name="DOE Joint Genome Institute"/>
            <person name="Lebreton A."/>
            <person name="Tang N."/>
            <person name="Kuo A."/>
            <person name="LaButti K."/>
            <person name="Drula E."/>
            <person name="Barry K."/>
            <person name="Clum A."/>
            <person name="Lipzen A."/>
            <person name="Mousain D."/>
            <person name="Ng V."/>
            <person name="Wang R."/>
            <person name="Wang X."/>
            <person name="Dai Y."/>
            <person name="Henrissat B."/>
            <person name="Grigoriev I.V."/>
            <person name="Guerin-Laguette A."/>
            <person name="Yu F."/>
            <person name="Martin F.M."/>
        </authorList>
    </citation>
    <scope>NUCLEOTIDE SEQUENCE</scope>
    <source>
        <strain evidence="3">QP</strain>
    </source>
</reference>
<dbReference type="EMBL" id="JAKELL010000001">
    <property type="protein sequence ID" value="KAH9001615.1"/>
    <property type="molecule type" value="Genomic_DNA"/>
</dbReference>